<dbReference type="EMBL" id="AUWU02000007">
    <property type="protein sequence ID" value="KAH0570613.1"/>
    <property type="molecule type" value="Genomic_DNA"/>
</dbReference>
<reference evidence="3" key="2">
    <citation type="submission" date="2020-12" db="EMBL/GenBank/DDBJ databases">
        <title>New Spironucleus salmonicida genome in near-complete chromosomes.</title>
        <authorList>
            <person name="Xu F."/>
            <person name="Kurt Z."/>
            <person name="Jimenez-Gonzalez A."/>
            <person name="Astvaldsson A."/>
            <person name="Andersson J.O."/>
            <person name="Svard S.G."/>
        </authorList>
    </citation>
    <scope>NUCLEOTIDE SEQUENCE</scope>
    <source>
        <strain evidence="3">ATCC 50377</strain>
    </source>
</reference>
<name>V6LT24_9EUKA</name>
<organism evidence="2">
    <name type="scientific">Spironucleus salmonicida</name>
    <dbReference type="NCBI Taxonomy" id="348837"/>
    <lineage>
        <taxon>Eukaryota</taxon>
        <taxon>Metamonada</taxon>
        <taxon>Diplomonadida</taxon>
        <taxon>Hexamitidae</taxon>
        <taxon>Hexamitinae</taxon>
        <taxon>Spironucleus</taxon>
    </lineage>
</organism>
<keyword evidence="4" id="KW-1185">Reference proteome</keyword>
<evidence type="ECO:0000313" key="3">
    <source>
        <dbReference type="EMBL" id="KAH0570613.1"/>
    </source>
</evidence>
<evidence type="ECO:0000313" key="2">
    <source>
        <dbReference type="EMBL" id="EST47408.1"/>
    </source>
</evidence>
<reference evidence="2 3" key="1">
    <citation type="journal article" date="2014" name="PLoS Genet.">
        <title>The Genome of Spironucleus salmonicida Highlights a Fish Pathogen Adapted to Fluctuating Environments.</title>
        <authorList>
            <person name="Xu F."/>
            <person name="Jerlstrom-Hultqvist J."/>
            <person name="Einarsson E."/>
            <person name="Astvaldsson A."/>
            <person name="Svard S.G."/>
            <person name="Andersson J.O."/>
        </authorList>
    </citation>
    <scope>NUCLEOTIDE SEQUENCE</scope>
    <source>
        <strain evidence="3">ATCC 50377</strain>
    </source>
</reference>
<feature type="compositionally biased region" description="Polar residues" evidence="1">
    <location>
        <begin position="22"/>
        <end position="38"/>
    </location>
</feature>
<dbReference type="EMBL" id="KI546040">
    <property type="protein sequence ID" value="EST47408.1"/>
    <property type="molecule type" value="Genomic_DNA"/>
</dbReference>
<feature type="region of interest" description="Disordered" evidence="1">
    <location>
        <begin position="14"/>
        <end position="38"/>
    </location>
</feature>
<sequence>MAFNFGGAAAKPTTGFSFGGTAPSTIQQPTSAFGTTQPATTFGSAQPTTTFGTFGAQKPATAGFGNFGASATTVNSSLPQPITLSQQDLYLAPEEHVKRLSQELEMQATQFSEISAGILQQDQRNYEIYNQLETFSLLLDKLTSKQENQRQEIAKIASVQQQLYQDLNQKPKNPNAKISQVARLMVEVESQIEAVSAGSVNILRDIQEQATVLENLKTIK</sequence>
<proteinExistence type="predicted"/>
<evidence type="ECO:0000313" key="4">
    <source>
        <dbReference type="Proteomes" id="UP000018208"/>
    </source>
</evidence>
<dbReference type="Proteomes" id="UP000018208">
    <property type="component" value="Unassembled WGS sequence"/>
</dbReference>
<evidence type="ECO:0000256" key="1">
    <source>
        <dbReference type="SAM" id="MobiDB-lite"/>
    </source>
</evidence>
<protein>
    <submittedName>
        <fullName evidence="2">Uncharacterized protein</fullName>
    </submittedName>
</protein>
<dbReference type="AlphaFoldDB" id="V6LT24"/>
<dbReference type="VEuPathDB" id="GiardiaDB:SS50377_26897"/>
<dbReference type="OrthoDB" id="3797628at2759"/>
<gene>
    <name evidence="2" type="ORF">SS50377_12394</name>
    <name evidence="3" type="ORF">SS50377_26897</name>
</gene>
<accession>V6LT24</accession>